<evidence type="ECO:0000313" key="5">
    <source>
        <dbReference type="EMBL" id="MEK0306567.1"/>
    </source>
</evidence>
<evidence type="ECO:0000256" key="2">
    <source>
        <dbReference type="ARBA" id="ARBA00023002"/>
    </source>
</evidence>
<evidence type="ECO:0000259" key="4">
    <source>
        <dbReference type="SMART" id="SM00822"/>
    </source>
</evidence>
<dbReference type="InterPro" id="IPR057326">
    <property type="entry name" value="KR_dom"/>
</dbReference>
<proteinExistence type="inferred from homology"/>
<organism evidence="5 6">
    <name type="scientific">Bifidobacterium favimelis</name>
    <dbReference type="NCBI Taxonomy" id="3122979"/>
    <lineage>
        <taxon>Bacteria</taxon>
        <taxon>Bacillati</taxon>
        <taxon>Actinomycetota</taxon>
        <taxon>Actinomycetes</taxon>
        <taxon>Bifidobacteriales</taxon>
        <taxon>Bifidobacteriaceae</taxon>
        <taxon>Bifidobacterium</taxon>
    </lineage>
</organism>
<dbReference type="RefSeq" id="WP_340469105.1">
    <property type="nucleotide sequence ID" value="NZ_JBANBB010000001.1"/>
</dbReference>
<dbReference type="PRINTS" id="PR00080">
    <property type="entry name" value="SDRFAMILY"/>
</dbReference>
<dbReference type="Pfam" id="PF00106">
    <property type="entry name" value="adh_short"/>
    <property type="match status" value="1"/>
</dbReference>
<accession>A0ABU8ZMU9</accession>
<dbReference type="Proteomes" id="UP001373159">
    <property type="component" value="Unassembled WGS sequence"/>
</dbReference>
<keyword evidence="2" id="KW-0560">Oxidoreductase</keyword>
<comment type="caution">
    <text evidence="5">The sequence shown here is derived from an EMBL/GenBank/DDBJ whole genome shotgun (WGS) entry which is preliminary data.</text>
</comment>
<dbReference type="PRINTS" id="PR00081">
    <property type="entry name" value="GDHRDH"/>
</dbReference>
<feature type="domain" description="Ketoreductase" evidence="4">
    <location>
        <begin position="25"/>
        <end position="196"/>
    </location>
</feature>
<comment type="similarity">
    <text evidence="1 3">Belongs to the short-chain dehydrogenases/reductases (SDR) family.</text>
</comment>
<keyword evidence="6" id="KW-1185">Reference proteome</keyword>
<reference evidence="5 6" key="1">
    <citation type="submission" date="2024-02" db="EMBL/GenBank/DDBJ databases">
        <title>Bifidobacterium honeyensis sp. nov., isolated from the comb honey.</title>
        <authorList>
            <person name="Liu W."/>
            <person name="Li Y."/>
        </authorList>
    </citation>
    <scope>NUCLEOTIDE SEQUENCE [LARGE SCALE GENOMIC DNA]</scope>
    <source>
        <strain evidence="5 6">IMAU50988</strain>
    </source>
</reference>
<dbReference type="SMART" id="SM00822">
    <property type="entry name" value="PKS_KR"/>
    <property type="match status" value="1"/>
</dbReference>
<gene>
    <name evidence="5" type="ORF">V8P97_03670</name>
</gene>
<dbReference type="PANTHER" id="PTHR44169">
    <property type="entry name" value="NADPH-DEPENDENT 1-ACYLDIHYDROXYACETONE PHOSPHATE REDUCTASE"/>
    <property type="match status" value="1"/>
</dbReference>
<dbReference type="CDD" id="cd05374">
    <property type="entry name" value="17beta-HSD-like_SDR_c"/>
    <property type="match status" value="1"/>
</dbReference>
<dbReference type="InterPro" id="IPR002347">
    <property type="entry name" value="SDR_fam"/>
</dbReference>
<dbReference type="PANTHER" id="PTHR44169:SF6">
    <property type="entry name" value="NADPH-DEPENDENT 1-ACYLDIHYDROXYACETONE PHOSPHATE REDUCTASE"/>
    <property type="match status" value="1"/>
</dbReference>
<name>A0ABU8ZMU9_9BIFI</name>
<dbReference type="Gene3D" id="3.40.50.720">
    <property type="entry name" value="NAD(P)-binding Rossmann-like Domain"/>
    <property type="match status" value="1"/>
</dbReference>
<sequence length="317" mass="34143">MNDLKAGPRVGTDHLAEKGRSQAGAVVLITGATGGIGGRTARLLAGMGHHVYGAGRRKAALEELAGCGVHPLVMDMTDEGTLQKAVSSVLAREGRIDVLINDAGYGSYGAVEDVPLEEVRHQFEVNLFGLARLTQLVLPTMRRRGKGRIINVSSMAGRMTTYMGAWYHATKYALEAFSDALRMETAPFGIDVVLVEPGCIKTDWGPIAARHLEESAGRGPYAAQSRKAAEGLRRLYGSALVSDPGLIARTMVKAIRSARPKTRYLVGMGARPLVALHALLPDRAFDWLMVHASDQWVADLASVIRSIPNLPERTARL</sequence>
<dbReference type="EMBL" id="JBANBB010000001">
    <property type="protein sequence ID" value="MEK0306567.1"/>
    <property type="molecule type" value="Genomic_DNA"/>
</dbReference>
<dbReference type="InterPro" id="IPR036291">
    <property type="entry name" value="NAD(P)-bd_dom_sf"/>
</dbReference>
<protein>
    <submittedName>
        <fullName evidence="5">Oxidoreductase</fullName>
    </submittedName>
</protein>
<evidence type="ECO:0000256" key="3">
    <source>
        <dbReference type="RuleBase" id="RU000363"/>
    </source>
</evidence>
<evidence type="ECO:0000256" key="1">
    <source>
        <dbReference type="ARBA" id="ARBA00006484"/>
    </source>
</evidence>
<dbReference type="SUPFAM" id="SSF51735">
    <property type="entry name" value="NAD(P)-binding Rossmann-fold domains"/>
    <property type="match status" value="1"/>
</dbReference>
<evidence type="ECO:0000313" key="6">
    <source>
        <dbReference type="Proteomes" id="UP001373159"/>
    </source>
</evidence>
<dbReference type="NCBIfam" id="NF004826">
    <property type="entry name" value="PRK06182.1"/>
    <property type="match status" value="1"/>
</dbReference>